<reference evidence="2" key="1">
    <citation type="journal article" date="2015" name="BMC Genomics">
        <title>Transcriptome profiling of a Rhizobium leguminosarum bv. trifolii rosR mutant reveals the role of the transcriptional regulator RosR in motility, synthesis of cell-surface components, and other cellular processes.</title>
        <authorList>
            <person name="Rachwal K."/>
            <person name="Matczynska E."/>
            <person name="Janczarek M."/>
        </authorList>
    </citation>
    <scope>NUCLEOTIDE SEQUENCE</scope>
    <source>
        <strain evidence="2">Rt24.2</strain>
    </source>
</reference>
<dbReference type="Gene3D" id="3.40.1350.10">
    <property type="match status" value="1"/>
</dbReference>
<evidence type="ECO:0000259" key="1">
    <source>
        <dbReference type="Pfam" id="PF14088"/>
    </source>
</evidence>
<dbReference type="GO" id="GO:0003676">
    <property type="term" value="F:nucleic acid binding"/>
    <property type="evidence" value="ECO:0007669"/>
    <property type="project" value="InterPro"/>
</dbReference>
<proteinExistence type="predicted"/>
<accession>A0A1B8R6J7</accession>
<organism evidence="2">
    <name type="scientific">Rhizobium leguminosarum bv. trifolii</name>
    <dbReference type="NCBI Taxonomy" id="386"/>
    <lineage>
        <taxon>Bacteria</taxon>
        <taxon>Pseudomonadati</taxon>
        <taxon>Pseudomonadota</taxon>
        <taxon>Alphaproteobacteria</taxon>
        <taxon>Hyphomicrobiales</taxon>
        <taxon>Rhizobiaceae</taxon>
        <taxon>Rhizobium/Agrobacterium group</taxon>
        <taxon>Rhizobium</taxon>
    </lineage>
</organism>
<dbReference type="GeneID" id="61423620"/>
<reference evidence="2" key="2">
    <citation type="journal article" date="2016" name="Front. Microbiol.">
        <title>The Regulatory Protein RosR Affects Rhizobium leguminosarum bv. trifolii Protein Profiles, Cell Surface Properties, and Symbiosis with Clover.</title>
        <authorList>
            <person name="Rachwal K."/>
            <person name="Boguszewska A."/>
            <person name="Kopcinska J."/>
            <person name="Karas M."/>
            <person name="Tchorzewski M."/>
            <person name="Janczarek M."/>
        </authorList>
    </citation>
    <scope>NUCLEOTIDE SEQUENCE</scope>
    <source>
        <strain evidence="2">Rt24.2</strain>
    </source>
</reference>
<evidence type="ECO:0000313" key="2">
    <source>
        <dbReference type="EMBL" id="AOO92621.1"/>
    </source>
</evidence>
<dbReference type="InterPro" id="IPR011856">
    <property type="entry name" value="tRNA_endonuc-like_dom_sf"/>
</dbReference>
<name>A0A1B8R6J7_RHILT</name>
<dbReference type="Pfam" id="PF14088">
    <property type="entry name" value="DUF4268"/>
    <property type="match status" value="1"/>
</dbReference>
<dbReference type="InterPro" id="IPR025364">
    <property type="entry name" value="DUF4268"/>
</dbReference>
<dbReference type="AlphaFoldDB" id="A0A1B8R6J7"/>
<sequence length="337" mass="38257">MTAYNLGKLVRIELRDIWMSESSHFTPWLAREENLLTLGETLGLDLELEAQETAVGPFRADILCKDIGTNAWVLIENQLERTDHSHLGQLLTYASGLEAVTIVWIAARFTEEHRSTLDWLNRITDETFRFFGVEVELWRIGDSPAAPRFNIVSKPNNWNKLVTLAARAIDEAELTGTKALQLAYWSALGSVLTAKGGALARERKPQPQAWMSYSIGRSGFGVHAAMVRPKRQVRAELYISNADAKAFFYLLREQKPEIEAELGYLLDWDDLPDGRDTRISTPLSGIDLEDRADWPRQHDWLAARLNELYRVFVNRVKRLDASAWQPEDAPQAQSPVV</sequence>
<protein>
    <recommendedName>
        <fullName evidence="1">DUF4268 domain-containing protein</fullName>
    </recommendedName>
</protein>
<dbReference type="EMBL" id="KX490257">
    <property type="protein sequence ID" value="AOO92621.1"/>
    <property type="molecule type" value="Genomic_DNA"/>
</dbReference>
<feature type="domain" description="DUF4268" evidence="1">
    <location>
        <begin position="180"/>
        <end position="315"/>
    </location>
</feature>
<dbReference type="RefSeq" id="WP_065277384.1">
    <property type="nucleotide sequence ID" value="NZ_MAMO01000149.1"/>
</dbReference>